<organism evidence="2 3">
    <name type="scientific">Solanum commersonii</name>
    <name type="common">Commerson's wild potato</name>
    <name type="synonym">Commerson's nightshade</name>
    <dbReference type="NCBI Taxonomy" id="4109"/>
    <lineage>
        <taxon>Eukaryota</taxon>
        <taxon>Viridiplantae</taxon>
        <taxon>Streptophyta</taxon>
        <taxon>Embryophyta</taxon>
        <taxon>Tracheophyta</taxon>
        <taxon>Spermatophyta</taxon>
        <taxon>Magnoliopsida</taxon>
        <taxon>eudicotyledons</taxon>
        <taxon>Gunneridae</taxon>
        <taxon>Pentapetalae</taxon>
        <taxon>asterids</taxon>
        <taxon>lamiids</taxon>
        <taxon>Solanales</taxon>
        <taxon>Solanaceae</taxon>
        <taxon>Solanoideae</taxon>
        <taxon>Solaneae</taxon>
        <taxon>Solanum</taxon>
    </lineage>
</organism>
<accession>A0A9J5WFP1</accession>
<keyword evidence="1" id="KW-1133">Transmembrane helix</keyword>
<name>A0A9J5WFP1_SOLCO</name>
<dbReference type="Pfam" id="PF05450">
    <property type="entry name" value="Nicastrin"/>
    <property type="match status" value="1"/>
</dbReference>
<keyword evidence="1" id="KW-0472">Membrane</keyword>
<comment type="caution">
    <text evidence="2">The sequence shown here is derived from an EMBL/GenBank/DDBJ whole genome shotgun (WGS) entry which is preliminary data.</text>
</comment>
<dbReference type="OrthoDB" id="10265862at2759"/>
<sequence length="278" mass="30836">MEDCRNVDAMVEESIAISEKRELYKLNEFVLSAYLLFLLKQNPETSGVVLEDFDAAFTNKFYHSHLDDLSNINSSAIVAAASIVARSLYILASDKKEIKNSVLNTININASLVEELLGCLLSCEPGYTCELPYLVNVGDVSRFVWNFLADKTASPSKNMSSTCPKGCSGNGEMCVKAETDGKGVCVISTTRYVPAYSTRLKYESETWEVLPHNSSDTMGEADPVWTESNWDTIRLRVYTVQDTGFDLLVLLLGITVTVMSYIIIVISKAFITKALKRD</sequence>
<dbReference type="PANTHER" id="PTHR21092:SF0">
    <property type="entry name" value="NICASTRIN"/>
    <property type="match status" value="1"/>
</dbReference>
<dbReference type="GO" id="GO:0016485">
    <property type="term" value="P:protein processing"/>
    <property type="evidence" value="ECO:0007669"/>
    <property type="project" value="InterPro"/>
</dbReference>
<keyword evidence="1" id="KW-0812">Transmembrane</keyword>
<protein>
    <recommendedName>
        <fullName evidence="4">Nicastrin</fullName>
    </recommendedName>
</protein>
<evidence type="ECO:0000313" key="2">
    <source>
        <dbReference type="EMBL" id="KAG5574285.1"/>
    </source>
</evidence>
<dbReference type="InterPro" id="IPR008710">
    <property type="entry name" value="Nicastrin"/>
</dbReference>
<evidence type="ECO:0000256" key="1">
    <source>
        <dbReference type="SAM" id="Phobius"/>
    </source>
</evidence>
<proteinExistence type="predicted"/>
<feature type="transmembrane region" description="Helical" evidence="1">
    <location>
        <begin position="247"/>
        <end position="271"/>
    </location>
</feature>
<reference evidence="2 3" key="1">
    <citation type="submission" date="2020-09" db="EMBL/GenBank/DDBJ databases">
        <title>De no assembly of potato wild relative species, Solanum commersonii.</title>
        <authorList>
            <person name="Cho K."/>
        </authorList>
    </citation>
    <scope>NUCLEOTIDE SEQUENCE [LARGE SCALE GENOMIC DNA]</scope>
    <source>
        <strain evidence="2">LZ3.2</strain>
        <tissue evidence="2">Leaf</tissue>
    </source>
</reference>
<dbReference type="PANTHER" id="PTHR21092">
    <property type="entry name" value="NICASTRIN"/>
    <property type="match status" value="1"/>
</dbReference>
<dbReference type="AlphaFoldDB" id="A0A9J5WFP1"/>
<dbReference type="GO" id="GO:0005886">
    <property type="term" value="C:plasma membrane"/>
    <property type="evidence" value="ECO:0007669"/>
    <property type="project" value="TreeGrafter"/>
</dbReference>
<evidence type="ECO:0000313" key="3">
    <source>
        <dbReference type="Proteomes" id="UP000824120"/>
    </source>
</evidence>
<dbReference type="Proteomes" id="UP000824120">
    <property type="component" value="Chromosome 11"/>
</dbReference>
<gene>
    <name evidence="2" type="ORF">H5410_054419</name>
</gene>
<keyword evidence="3" id="KW-1185">Reference proteome</keyword>
<dbReference type="EMBL" id="JACXVP010000011">
    <property type="protein sequence ID" value="KAG5574285.1"/>
    <property type="molecule type" value="Genomic_DNA"/>
</dbReference>
<evidence type="ECO:0008006" key="4">
    <source>
        <dbReference type="Google" id="ProtNLM"/>
    </source>
</evidence>